<dbReference type="EMBL" id="JARBDR010000214">
    <property type="protein sequence ID" value="KAJ8319222.1"/>
    <property type="molecule type" value="Genomic_DNA"/>
</dbReference>
<dbReference type="Gene3D" id="2.60.200.40">
    <property type="match status" value="1"/>
</dbReference>
<dbReference type="PROSITE" id="PS50146">
    <property type="entry name" value="DAGK"/>
    <property type="match status" value="1"/>
</dbReference>
<name>A0ABQ9FPK4_TEGGR</name>
<dbReference type="Pfam" id="PF19279">
    <property type="entry name" value="YegS_C"/>
    <property type="match status" value="1"/>
</dbReference>
<evidence type="ECO:0000313" key="8">
    <source>
        <dbReference type="Proteomes" id="UP001217089"/>
    </source>
</evidence>
<keyword evidence="8" id="KW-1185">Reference proteome</keyword>
<dbReference type="PANTHER" id="PTHR12358:SF112">
    <property type="entry name" value="LD11247P-RELATED"/>
    <property type="match status" value="1"/>
</dbReference>
<dbReference type="SUPFAM" id="SSF111331">
    <property type="entry name" value="NAD kinase/diacylglycerol kinase-like"/>
    <property type="match status" value="1"/>
</dbReference>
<accession>A0ABQ9FPK4</accession>
<keyword evidence="4" id="KW-0067">ATP-binding</keyword>
<dbReference type="Gene3D" id="3.40.50.10330">
    <property type="entry name" value="Probable inorganic polyphosphate/atp-NAD kinase, domain 1"/>
    <property type="match status" value="1"/>
</dbReference>
<keyword evidence="1" id="KW-0808">Transferase</keyword>
<organism evidence="7 8">
    <name type="scientific">Tegillarca granosa</name>
    <name type="common">Malaysian cockle</name>
    <name type="synonym">Anadara granosa</name>
    <dbReference type="NCBI Taxonomy" id="220873"/>
    <lineage>
        <taxon>Eukaryota</taxon>
        <taxon>Metazoa</taxon>
        <taxon>Spiralia</taxon>
        <taxon>Lophotrochozoa</taxon>
        <taxon>Mollusca</taxon>
        <taxon>Bivalvia</taxon>
        <taxon>Autobranchia</taxon>
        <taxon>Pteriomorphia</taxon>
        <taxon>Arcoida</taxon>
        <taxon>Arcoidea</taxon>
        <taxon>Arcidae</taxon>
        <taxon>Tegillarca</taxon>
    </lineage>
</organism>
<proteinExistence type="predicted"/>
<protein>
    <recommendedName>
        <fullName evidence="6">DAGKc domain-containing protein</fullName>
    </recommendedName>
</protein>
<dbReference type="InterPro" id="IPR017438">
    <property type="entry name" value="ATP-NAD_kinase_N"/>
</dbReference>
<dbReference type="InterPro" id="IPR001206">
    <property type="entry name" value="Diacylglycerol_kinase_cat_dom"/>
</dbReference>
<dbReference type="Pfam" id="PF00781">
    <property type="entry name" value="DAGK_cat"/>
    <property type="match status" value="1"/>
</dbReference>
<dbReference type="Proteomes" id="UP001217089">
    <property type="component" value="Unassembled WGS sequence"/>
</dbReference>
<feature type="domain" description="DAGKc" evidence="6">
    <location>
        <begin position="141"/>
        <end position="252"/>
    </location>
</feature>
<sequence length="611" mass="68648">MASVQRSENLLEGLFSLFPTKTPLYNVCLNRKSLSFIVKGAKENNDNLKNVLISDIIGCKCRKSKTHNDNAAYFSVFAYPFRTKTFSGKRTRYRLELTFAIRTMKNFEDNLKLAQRWRNVILCLTRGVKVEKEGIDVCVPPVGKTILVLINPHSGPGKAKQIFEKDVAPMLQEADVPYKMVVTEHAGHATEIMETLKLSEWYAVVIVSGDGLIYEVINGLMGRPDWSEAIKFPVGCIPGGSGNALCWTINYTAGHRYDFTFHICFDKTQCNSNGLGASRNSKMQYFSFLMVSWGIVADIDYESEKMRALGSTRFTIYALMRILSLRTYKAKISFLPLTEYKPKPLKQRVTENGTVTSRHYSVLNHSQSFHKSVHDSVVEPGMSGSYKPISERSRSVSMPSHMNPNSSNNACEEPKSYVDRTQEDIENFYLENVVEEEQETEPVNIQTDQKSNPEDLKDTVLKNGDVKSDNLVNNNSRKPVPSPLLPPLGQPVPGSWTTLDEDFVTIMALYQPYIGPDNLAAPDSRLNDGCIHLMLVRAGTPKNALLNMFIDMEKGEHINSPYVEVIKVQAFRLEPLSSSGNIMIDGERIDPCVIQGQMLPGISRIMAIHYI</sequence>
<keyword evidence="3" id="KW-0418">Kinase</keyword>
<comment type="caution">
    <text evidence="7">The sequence shown here is derived from an EMBL/GenBank/DDBJ whole genome shotgun (WGS) entry which is preliminary data.</text>
</comment>
<feature type="region of interest" description="Disordered" evidence="5">
    <location>
        <begin position="373"/>
        <end position="415"/>
    </location>
</feature>
<dbReference type="InterPro" id="IPR016064">
    <property type="entry name" value="NAD/diacylglycerol_kinase_sf"/>
</dbReference>
<gene>
    <name evidence="7" type="ORF">KUTeg_004313</name>
</gene>
<feature type="compositionally biased region" description="Low complexity" evidence="5">
    <location>
        <begin position="397"/>
        <end position="409"/>
    </location>
</feature>
<evidence type="ECO:0000256" key="3">
    <source>
        <dbReference type="ARBA" id="ARBA00022777"/>
    </source>
</evidence>
<evidence type="ECO:0000313" key="7">
    <source>
        <dbReference type="EMBL" id="KAJ8319222.1"/>
    </source>
</evidence>
<dbReference type="InterPro" id="IPR045540">
    <property type="entry name" value="YegS/DAGK_C"/>
</dbReference>
<dbReference type="InterPro" id="IPR050187">
    <property type="entry name" value="Lipid_Phosphate_FormReg"/>
</dbReference>
<evidence type="ECO:0000256" key="1">
    <source>
        <dbReference type="ARBA" id="ARBA00022679"/>
    </source>
</evidence>
<evidence type="ECO:0000256" key="4">
    <source>
        <dbReference type="ARBA" id="ARBA00022840"/>
    </source>
</evidence>
<keyword evidence="2" id="KW-0547">Nucleotide-binding</keyword>
<dbReference type="SMART" id="SM00046">
    <property type="entry name" value="DAGKc"/>
    <property type="match status" value="1"/>
</dbReference>
<feature type="non-terminal residue" evidence="7">
    <location>
        <position position="611"/>
    </location>
</feature>
<feature type="region of interest" description="Disordered" evidence="5">
    <location>
        <begin position="433"/>
        <end position="486"/>
    </location>
</feature>
<reference evidence="7 8" key="1">
    <citation type="submission" date="2022-12" db="EMBL/GenBank/DDBJ databases">
        <title>Chromosome-level genome of Tegillarca granosa.</title>
        <authorList>
            <person name="Kim J."/>
        </authorList>
    </citation>
    <scope>NUCLEOTIDE SEQUENCE [LARGE SCALE GENOMIC DNA]</scope>
    <source>
        <strain evidence="7">Teg-2019</strain>
        <tissue evidence="7">Adductor muscle</tissue>
    </source>
</reference>
<evidence type="ECO:0000256" key="2">
    <source>
        <dbReference type="ARBA" id="ARBA00022741"/>
    </source>
</evidence>
<evidence type="ECO:0000259" key="6">
    <source>
        <dbReference type="PROSITE" id="PS50146"/>
    </source>
</evidence>
<evidence type="ECO:0000256" key="5">
    <source>
        <dbReference type="SAM" id="MobiDB-lite"/>
    </source>
</evidence>
<dbReference type="PANTHER" id="PTHR12358">
    <property type="entry name" value="SPHINGOSINE KINASE"/>
    <property type="match status" value="1"/>
</dbReference>
<feature type="compositionally biased region" description="Basic and acidic residues" evidence="5">
    <location>
        <begin position="451"/>
        <end position="468"/>
    </location>
</feature>